<gene>
    <name evidence="1" type="ORF">ERS008202_00439</name>
</gene>
<sequence>MENLLYAAGFHGLALIHHQYAIGDIRHDAHVVGDKNHAHRHLLLQHFDKLQNLRLDSDIQRRGGFIGNQYRRTAG</sequence>
<dbReference type="EMBL" id="CQPC01000004">
    <property type="protein sequence ID" value="CNT64076.1"/>
    <property type="molecule type" value="Genomic_DNA"/>
</dbReference>
<evidence type="ECO:0000313" key="1">
    <source>
        <dbReference type="EMBL" id="CNT64076.1"/>
    </source>
</evidence>
<protein>
    <submittedName>
        <fullName evidence="1">Uncharacterized protein</fullName>
    </submittedName>
</protein>
<organism evidence="1 2">
    <name type="scientific">Salmonella enterica subsp. enterica serovar Bovismorbificans</name>
    <dbReference type="NCBI Taxonomy" id="58097"/>
    <lineage>
        <taxon>Bacteria</taxon>
        <taxon>Pseudomonadati</taxon>
        <taxon>Pseudomonadota</taxon>
        <taxon>Gammaproteobacteria</taxon>
        <taxon>Enterobacterales</taxon>
        <taxon>Enterobacteriaceae</taxon>
        <taxon>Salmonella</taxon>
    </lineage>
</organism>
<proteinExistence type="predicted"/>
<dbReference type="AlphaFoldDB" id="A0A655BNP5"/>
<evidence type="ECO:0000313" key="2">
    <source>
        <dbReference type="Proteomes" id="UP000039541"/>
    </source>
</evidence>
<dbReference type="AntiFam" id="ANF00095">
    <property type="entry name" value="Shadow ORF (opposite ABC transporters)"/>
</dbReference>
<accession>A0A655BNP5</accession>
<name>A0A655BNP5_SALET</name>
<reference evidence="1 2" key="1">
    <citation type="submission" date="2015-03" db="EMBL/GenBank/DDBJ databases">
        <authorList>
            <consortium name="Pathogen Informatics"/>
        </authorList>
    </citation>
    <scope>NUCLEOTIDE SEQUENCE [LARGE SCALE GENOMIC DNA]</scope>
    <source>
        <strain evidence="1 2">3476</strain>
    </source>
</reference>
<dbReference type="Proteomes" id="UP000039541">
    <property type="component" value="Unassembled WGS sequence"/>
</dbReference>